<gene>
    <name evidence="1" type="ORF">A4A58_13150</name>
</gene>
<reference evidence="1 2" key="1">
    <citation type="submission" date="2016-03" db="EMBL/GenBank/DDBJ databases">
        <title>Microsymbionts genomes from the relict species Vavilovia formosa (Stev.) Fed.</title>
        <authorList>
            <person name="Kopat V."/>
            <person name="Chirak E."/>
            <person name="Kimeklis A."/>
            <person name="Andronov E."/>
        </authorList>
    </citation>
    <scope>NUCLEOTIDE SEQUENCE [LARGE SCALE GENOMIC DNA]</scope>
    <source>
        <strain evidence="1 2">Vaf07</strain>
    </source>
</reference>
<evidence type="ECO:0000313" key="1">
    <source>
        <dbReference type="EMBL" id="KZD21331.1"/>
    </source>
</evidence>
<comment type="caution">
    <text evidence="1">The sequence shown here is derived from an EMBL/GenBank/DDBJ whole genome shotgun (WGS) entry which is preliminary data.</text>
</comment>
<accession>A0A161QYZ5</accession>
<protein>
    <submittedName>
        <fullName evidence="1">Uncharacterized protein</fullName>
    </submittedName>
</protein>
<evidence type="ECO:0000313" key="2">
    <source>
        <dbReference type="Proteomes" id="UP000076574"/>
    </source>
</evidence>
<keyword evidence="2" id="KW-1185">Reference proteome</keyword>
<dbReference type="EMBL" id="LVYV01000045">
    <property type="protein sequence ID" value="KZD21331.1"/>
    <property type="molecule type" value="Genomic_DNA"/>
</dbReference>
<dbReference type="AlphaFoldDB" id="A0A161QYZ5"/>
<dbReference type="Proteomes" id="UP000076574">
    <property type="component" value="Unassembled WGS sequence"/>
</dbReference>
<proteinExistence type="predicted"/>
<organism evidence="1 2">
    <name type="scientific">Tardiphaga robiniae</name>
    <dbReference type="NCBI Taxonomy" id="943830"/>
    <lineage>
        <taxon>Bacteria</taxon>
        <taxon>Pseudomonadati</taxon>
        <taxon>Pseudomonadota</taxon>
        <taxon>Alphaproteobacteria</taxon>
        <taxon>Hyphomicrobiales</taxon>
        <taxon>Nitrobacteraceae</taxon>
        <taxon>Tardiphaga</taxon>
    </lineage>
</organism>
<name>A0A161QYZ5_9BRAD</name>
<dbReference type="RefSeq" id="WP_068736356.1">
    <property type="nucleotide sequence ID" value="NZ_LVYV01000045.1"/>
</dbReference>
<sequence length="84" mass="9300">MLLSQLVPLPLSPRSSWKARAFLSKADEQIFLKSVLPGSDMQSRIGQWWTDTHDQRQEAELAAALAVMLAAVATASLRSLYESL</sequence>